<proteinExistence type="predicted"/>
<reference evidence="3" key="1">
    <citation type="journal article" date="2020" name="Stud. Mycol.">
        <title>101 Dothideomycetes genomes: a test case for predicting lifestyles and emergence of pathogens.</title>
        <authorList>
            <person name="Haridas S."/>
            <person name="Albert R."/>
            <person name="Binder M."/>
            <person name="Bloem J."/>
            <person name="Labutti K."/>
            <person name="Salamov A."/>
            <person name="Andreopoulos B."/>
            <person name="Baker S."/>
            <person name="Barry K."/>
            <person name="Bills G."/>
            <person name="Bluhm B."/>
            <person name="Cannon C."/>
            <person name="Castanera R."/>
            <person name="Culley D."/>
            <person name="Daum C."/>
            <person name="Ezra D."/>
            <person name="Gonzalez J."/>
            <person name="Henrissat B."/>
            <person name="Kuo A."/>
            <person name="Liang C."/>
            <person name="Lipzen A."/>
            <person name="Lutzoni F."/>
            <person name="Magnuson J."/>
            <person name="Mondo S."/>
            <person name="Nolan M."/>
            <person name="Ohm R."/>
            <person name="Pangilinan J."/>
            <person name="Park H.-J."/>
            <person name="Ramirez L."/>
            <person name="Alfaro M."/>
            <person name="Sun H."/>
            <person name="Tritt A."/>
            <person name="Yoshinaga Y."/>
            <person name="Zwiers L.-H."/>
            <person name="Turgeon B."/>
            <person name="Goodwin S."/>
            <person name="Spatafora J."/>
            <person name="Crous P."/>
            <person name="Grigoriev I."/>
        </authorList>
    </citation>
    <scope>NUCLEOTIDE SEQUENCE</scope>
    <source>
        <strain evidence="3">CBS 101060</strain>
    </source>
</reference>
<name>A0A9P4VS25_9PEZI</name>
<evidence type="ECO:0000313" key="3">
    <source>
        <dbReference type="EMBL" id="KAF2839442.1"/>
    </source>
</evidence>
<keyword evidence="4" id="KW-1185">Reference proteome</keyword>
<evidence type="ECO:0000259" key="2">
    <source>
        <dbReference type="Pfam" id="PF20248"/>
    </source>
</evidence>
<dbReference type="OrthoDB" id="5352492at2759"/>
<dbReference type="AlphaFoldDB" id="A0A9P4VS25"/>
<evidence type="ECO:0000256" key="1">
    <source>
        <dbReference type="SAM" id="MobiDB-lite"/>
    </source>
</evidence>
<comment type="caution">
    <text evidence="3">The sequence shown here is derived from an EMBL/GenBank/DDBJ whole genome shotgun (WGS) entry which is preliminary data.</text>
</comment>
<sequence length="1100" mass="117977">MASSGDHSFENPPTNTPTGQPSLIVEIIPFPLPLDEFIVNSNPNTSSSSWNKVYEALGVTFSNSSGSLNAKVTSFWDTTFSSTENENKFGPSNGSATAVGGDENPSSAVFGMILPTSGALTTPLKFSEVREKFGINNSNANSSLISLLDAVDRAGALMITLDQDPKARNALWIVPKDAYKVIMNMVFTIANEEAIRGLESYIKASYGITISISARNCRFEFQQTSFFIPNLPKRPGLGTNPEFIRSSKYRMVVSFQVASFEVSIICTPDDMEFYFSDPPNALVTGNIIDRLNSAIVNGSGMSSNGFPDSSAANPFSKILKDVNLWYINIGREVIGHTAATPTQPSIPEYGSLYWSIKLFGKWEVGASSETILLGLSYDSRDQTFFGQLLFQADLPTDMVKRQHGFFWVTDDIPFSVREKLRTRGIPRSLNLLGLFSQSIKAPKGVPLELTQGYIAFRRGDNGSGTELSFGTNIKSQIAVEENEAAAPFGFSWDEIAAQVAIQDTGTTSTTDIVISTSINLRGGADIPPATLSVDVEYSTGGFWVLHGRLENLSLALLAKFFHKNNREMAKGLLGTLRLRYADVIYTFNSSGETAGEPSSFVITGALVLGGLELDLTYEFASALIDSSQSAAKIAQESGQLPSDRETLRPSGGESQWSFEADLGASTTGATLGTIIGSFSPNAISSLPTFVTNIDVAPAAGGKAPIKLKLASVGNTTAGSGVSPGSGLILIFVVSMLDTTFTYISLNQRGVTKRVLQVNADQIPIVSDIPLVKVLPPPFDELRYLWVDTPTPVGLSKDEINQINAELEKGKMAKLAYKETSKDSGASAGPVLQTGHHFMVLQGGKVILDHVFGKPNPDSPDPTNPGGSGNAQDPPPTKGAIDKQTPFLTIDGIQLQFKAPVLHIEISATIVLGPINFSVIGFDIGFNLENIKLNNLAALLSPGLISVGLHGLAVKVDKPPVTMSGVFIHEDINAGGVVAESYRGGIAFGFQAWQFMAVGEYRIVTQPQNYKSVFVYAKLDGPLITLAFATVSGVRVGFGYNSIVRSPTLLELPQFPFLNSSADKEAGNDPMKILTAMMGDGNNAPWVSAKEDSYWVAAVSR</sequence>
<feature type="compositionally biased region" description="Polar residues" evidence="1">
    <location>
        <begin position="1"/>
        <end position="21"/>
    </location>
</feature>
<dbReference type="Proteomes" id="UP000799429">
    <property type="component" value="Unassembled WGS sequence"/>
</dbReference>
<protein>
    <recommendedName>
        <fullName evidence="2">DUF6603 domain-containing protein</fullName>
    </recommendedName>
</protein>
<dbReference type="Pfam" id="PF20248">
    <property type="entry name" value="DUF6603"/>
    <property type="match status" value="1"/>
</dbReference>
<dbReference type="InterPro" id="IPR046538">
    <property type="entry name" value="DUF6603"/>
</dbReference>
<dbReference type="EMBL" id="MU006095">
    <property type="protein sequence ID" value="KAF2839442.1"/>
    <property type="molecule type" value="Genomic_DNA"/>
</dbReference>
<accession>A0A9P4VS25</accession>
<organism evidence="3 4">
    <name type="scientific">Patellaria atrata CBS 101060</name>
    <dbReference type="NCBI Taxonomy" id="1346257"/>
    <lineage>
        <taxon>Eukaryota</taxon>
        <taxon>Fungi</taxon>
        <taxon>Dikarya</taxon>
        <taxon>Ascomycota</taxon>
        <taxon>Pezizomycotina</taxon>
        <taxon>Dothideomycetes</taxon>
        <taxon>Dothideomycetes incertae sedis</taxon>
        <taxon>Patellariales</taxon>
        <taxon>Patellariaceae</taxon>
        <taxon>Patellaria</taxon>
    </lineage>
</organism>
<gene>
    <name evidence="3" type="ORF">M501DRAFT_790159</name>
</gene>
<feature type="region of interest" description="Disordered" evidence="1">
    <location>
        <begin position="1"/>
        <end position="22"/>
    </location>
</feature>
<feature type="domain" description="DUF6603" evidence="2">
    <location>
        <begin position="881"/>
        <end position="1098"/>
    </location>
</feature>
<evidence type="ECO:0000313" key="4">
    <source>
        <dbReference type="Proteomes" id="UP000799429"/>
    </source>
</evidence>
<feature type="region of interest" description="Disordered" evidence="1">
    <location>
        <begin position="850"/>
        <end position="882"/>
    </location>
</feature>